<dbReference type="OrthoDB" id="413122at2759"/>
<dbReference type="EMBL" id="RJVU01049293">
    <property type="protein sequence ID" value="ROL42864.1"/>
    <property type="molecule type" value="Genomic_DNA"/>
</dbReference>
<accession>A0A3N0Y9T4</accession>
<dbReference type="Proteomes" id="UP000281406">
    <property type="component" value="Unassembled WGS sequence"/>
</dbReference>
<dbReference type="AlphaFoldDB" id="A0A3N0Y9T4"/>
<evidence type="ECO:0000313" key="2">
    <source>
        <dbReference type="EMBL" id="ROL42864.1"/>
    </source>
</evidence>
<organism evidence="2 3">
    <name type="scientific">Anabarilius grahami</name>
    <name type="common">Kanglang fish</name>
    <name type="synonym">Barilius grahami</name>
    <dbReference type="NCBI Taxonomy" id="495550"/>
    <lineage>
        <taxon>Eukaryota</taxon>
        <taxon>Metazoa</taxon>
        <taxon>Chordata</taxon>
        <taxon>Craniata</taxon>
        <taxon>Vertebrata</taxon>
        <taxon>Euteleostomi</taxon>
        <taxon>Actinopterygii</taxon>
        <taxon>Neopterygii</taxon>
        <taxon>Teleostei</taxon>
        <taxon>Ostariophysi</taxon>
        <taxon>Cypriniformes</taxon>
        <taxon>Xenocyprididae</taxon>
        <taxon>Xenocypridinae</taxon>
        <taxon>Xenocypridinae incertae sedis</taxon>
        <taxon>Anabarilius</taxon>
    </lineage>
</organism>
<feature type="compositionally biased region" description="Basic and acidic residues" evidence="1">
    <location>
        <begin position="138"/>
        <end position="168"/>
    </location>
</feature>
<sequence length="168" mass="19358">MLTIVGRSRFSAVFRRAFEATTAVTEEGESPEENTYYSPRIIQTLYNTYMAIFPMWSGVMLGDLKRHSADKDSTSVKDGEQRQDKTRETNCHVEGWFSILKQHILQKARRLRPGNFVCKMYASLQGRYTPAPQQRSPSPDHSEPQQEPDEPKEQVIERVHTGKPHTMD</sequence>
<feature type="region of interest" description="Disordered" evidence="1">
    <location>
        <begin position="127"/>
        <end position="168"/>
    </location>
</feature>
<proteinExistence type="predicted"/>
<name>A0A3N0Y9T4_ANAGA</name>
<gene>
    <name evidence="2" type="ORF">DPX16_0288</name>
</gene>
<evidence type="ECO:0000256" key="1">
    <source>
        <dbReference type="SAM" id="MobiDB-lite"/>
    </source>
</evidence>
<reference evidence="2 3" key="1">
    <citation type="submission" date="2018-10" db="EMBL/GenBank/DDBJ databases">
        <title>Genome assembly for a Yunnan-Guizhou Plateau 3E fish, Anabarilius grahami (Regan), and its evolutionary and genetic applications.</title>
        <authorList>
            <person name="Jiang W."/>
        </authorList>
    </citation>
    <scope>NUCLEOTIDE SEQUENCE [LARGE SCALE GENOMIC DNA]</scope>
    <source>
        <strain evidence="2">AG-KIZ</strain>
        <tissue evidence="2">Muscle</tissue>
    </source>
</reference>
<keyword evidence="3" id="KW-1185">Reference proteome</keyword>
<protein>
    <submittedName>
        <fullName evidence="2">Uncharacterized protein</fullName>
    </submittedName>
</protein>
<evidence type="ECO:0000313" key="3">
    <source>
        <dbReference type="Proteomes" id="UP000281406"/>
    </source>
</evidence>
<comment type="caution">
    <text evidence="2">The sequence shown here is derived from an EMBL/GenBank/DDBJ whole genome shotgun (WGS) entry which is preliminary data.</text>
</comment>
<feature type="region of interest" description="Disordered" evidence="1">
    <location>
        <begin position="68"/>
        <end position="88"/>
    </location>
</feature>